<keyword evidence="2" id="KW-1185">Reference proteome</keyword>
<dbReference type="AlphaFoldDB" id="A0A915PPF2"/>
<name>A0A915PPF2_9BILA</name>
<dbReference type="WBParaSite" id="sdigi.contig182.g5786.t1">
    <property type="protein sequence ID" value="sdigi.contig182.g5786.t1"/>
    <property type="gene ID" value="sdigi.contig182.g5786"/>
</dbReference>
<dbReference type="Proteomes" id="UP000887581">
    <property type="component" value="Unplaced"/>
</dbReference>
<organism evidence="2 3">
    <name type="scientific">Setaria digitata</name>
    <dbReference type="NCBI Taxonomy" id="48799"/>
    <lineage>
        <taxon>Eukaryota</taxon>
        <taxon>Metazoa</taxon>
        <taxon>Ecdysozoa</taxon>
        <taxon>Nematoda</taxon>
        <taxon>Chromadorea</taxon>
        <taxon>Rhabditida</taxon>
        <taxon>Spirurina</taxon>
        <taxon>Spiruromorpha</taxon>
        <taxon>Filarioidea</taxon>
        <taxon>Setariidae</taxon>
        <taxon>Setaria</taxon>
    </lineage>
</organism>
<feature type="region of interest" description="Disordered" evidence="1">
    <location>
        <begin position="82"/>
        <end position="106"/>
    </location>
</feature>
<evidence type="ECO:0000313" key="2">
    <source>
        <dbReference type="Proteomes" id="UP000887581"/>
    </source>
</evidence>
<sequence length="178" mass="20420">MLSNESPTKAAAISPLVHGNYSPRAYTLTEKINSYKNCTLNSDYLFGWCYIYSSGLTRAKHAFFDEFNVLETYQPRARTMGHLFTPEPPTPVPDSQRQQQNPEKEADRTAFLEMRNAHYENEYTYLEKVNRELKGEGNLAKQARNVEYDGKPGIPKIEGPILIEFHADSEKDDDDYSL</sequence>
<protein>
    <submittedName>
        <fullName evidence="3">Uncharacterized protein</fullName>
    </submittedName>
</protein>
<proteinExistence type="predicted"/>
<accession>A0A915PPF2</accession>
<evidence type="ECO:0000313" key="3">
    <source>
        <dbReference type="WBParaSite" id="sdigi.contig182.g5786.t1"/>
    </source>
</evidence>
<evidence type="ECO:0000256" key="1">
    <source>
        <dbReference type="SAM" id="MobiDB-lite"/>
    </source>
</evidence>
<reference evidence="3" key="1">
    <citation type="submission" date="2022-11" db="UniProtKB">
        <authorList>
            <consortium name="WormBaseParasite"/>
        </authorList>
    </citation>
    <scope>IDENTIFICATION</scope>
</reference>